<organism evidence="2 3">
    <name type="scientific">Mycoemilia scoparia</name>
    <dbReference type="NCBI Taxonomy" id="417184"/>
    <lineage>
        <taxon>Eukaryota</taxon>
        <taxon>Fungi</taxon>
        <taxon>Fungi incertae sedis</taxon>
        <taxon>Zoopagomycota</taxon>
        <taxon>Kickxellomycotina</taxon>
        <taxon>Kickxellomycetes</taxon>
        <taxon>Kickxellales</taxon>
        <taxon>Kickxellaceae</taxon>
        <taxon>Mycoemilia</taxon>
    </lineage>
</organism>
<comment type="caution">
    <text evidence="2">The sequence shown here is derived from an EMBL/GenBank/DDBJ whole genome shotgun (WGS) entry which is preliminary data.</text>
</comment>
<gene>
    <name evidence="2" type="ORF">H4219_006188</name>
</gene>
<feature type="compositionally biased region" description="Polar residues" evidence="1">
    <location>
        <begin position="177"/>
        <end position="187"/>
    </location>
</feature>
<reference evidence="2" key="1">
    <citation type="submission" date="2022-07" db="EMBL/GenBank/DDBJ databases">
        <title>Phylogenomic reconstructions and comparative analyses of Kickxellomycotina fungi.</title>
        <authorList>
            <person name="Reynolds N.K."/>
            <person name="Stajich J.E."/>
            <person name="Barry K."/>
            <person name="Grigoriev I.V."/>
            <person name="Crous P."/>
            <person name="Smith M.E."/>
        </authorList>
    </citation>
    <scope>NUCLEOTIDE SEQUENCE</scope>
    <source>
        <strain evidence="2">NBRC 100468</strain>
    </source>
</reference>
<accession>A0A9W7ZQ20</accession>
<proteinExistence type="predicted"/>
<feature type="region of interest" description="Disordered" evidence="1">
    <location>
        <begin position="177"/>
        <end position="223"/>
    </location>
</feature>
<dbReference type="EMBL" id="JANBPU010000564">
    <property type="protein sequence ID" value="KAJ1910521.1"/>
    <property type="molecule type" value="Genomic_DNA"/>
</dbReference>
<dbReference type="AlphaFoldDB" id="A0A9W7ZQ20"/>
<sequence>MSAVDHTNLMAQNRALSSHFEHEPGLFDQTIEQGFDSDYTVFDSLIVQDIRTPQGVVKSWIVDENTNSQGTSIDATTRRGRSGGGQPTAFEILTRPEFEYIGVGNSLTFSTLLFASGEPKSKHHQGSTSSNSVDNVARFSAYKKFYVENCERYDGLGDYDAKSISDACVAEMLTFTNNSNTGSSEPGNDNNNDSDDLNDNDNDSDSDDSNDYDDNDSKNKSHS</sequence>
<protein>
    <submittedName>
        <fullName evidence="2">Uncharacterized protein</fullName>
    </submittedName>
</protein>
<dbReference type="Proteomes" id="UP001150538">
    <property type="component" value="Unassembled WGS sequence"/>
</dbReference>
<keyword evidence="3" id="KW-1185">Reference proteome</keyword>
<feature type="compositionally biased region" description="Acidic residues" evidence="1">
    <location>
        <begin position="192"/>
        <end position="214"/>
    </location>
</feature>
<evidence type="ECO:0000313" key="3">
    <source>
        <dbReference type="Proteomes" id="UP001150538"/>
    </source>
</evidence>
<evidence type="ECO:0000313" key="2">
    <source>
        <dbReference type="EMBL" id="KAJ1910521.1"/>
    </source>
</evidence>
<name>A0A9W7ZQ20_9FUNG</name>
<evidence type="ECO:0000256" key="1">
    <source>
        <dbReference type="SAM" id="MobiDB-lite"/>
    </source>
</evidence>